<dbReference type="AlphaFoldDB" id="W7YV51"/>
<evidence type="ECO:0000313" key="3">
    <source>
        <dbReference type="Proteomes" id="UP000019364"/>
    </source>
</evidence>
<accession>W7YV51</accession>
<comment type="caution">
    <text evidence="2">The sequence shown here is derived from an EMBL/GenBank/DDBJ whole genome shotgun (WGS) entry which is preliminary data.</text>
</comment>
<dbReference type="Proteomes" id="UP000019364">
    <property type="component" value="Unassembled WGS sequence"/>
</dbReference>
<protein>
    <submittedName>
        <fullName evidence="2">Uncharacterized protein</fullName>
    </submittedName>
</protein>
<sequence length="50" mass="5188">MTSAAISALLLSAAAAAASIAPHLEPTFPEEQESDVEQAVMGILQNHLNK</sequence>
<feature type="signal peptide" evidence="1">
    <location>
        <begin position="1"/>
        <end position="17"/>
    </location>
</feature>
<name>W7YV51_9BACL</name>
<proteinExistence type="predicted"/>
<reference evidence="2 3" key="1">
    <citation type="journal article" date="2014" name="Genome Announc.">
        <title>Draft Genome Sequence of Paenibacillus pini JCM 16418T, Isolated from the Rhizosphere of Pine Tree.</title>
        <authorList>
            <person name="Yuki M."/>
            <person name="Oshima K."/>
            <person name="Suda W."/>
            <person name="Oshida Y."/>
            <person name="Kitamura K."/>
            <person name="Iida Y."/>
            <person name="Hattori M."/>
            <person name="Ohkuma M."/>
        </authorList>
    </citation>
    <scope>NUCLEOTIDE SEQUENCE [LARGE SCALE GENOMIC DNA]</scope>
    <source>
        <strain evidence="2 3">JCM 16418</strain>
    </source>
</reference>
<feature type="chain" id="PRO_5004907512" evidence="1">
    <location>
        <begin position="18"/>
        <end position="50"/>
    </location>
</feature>
<evidence type="ECO:0000256" key="1">
    <source>
        <dbReference type="SAM" id="SignalP"/>
    </source>
</evidence>
<dbReference type="EMBL" id="BAVZ01000007">
    <property type="protein sequence ID" value="GAF08486.1"/>
    <property type="molecule type" value="Genomic_DNA"/>
</dbReference>
<keyword evidence="1" id="KW-0732">Signal</keyword>
<evidence type="ECO:0000313" key="2">
    <source>
        <dbReference type="EMBL" id="GAF08486.1"/>
    </source>
</evidence>
<keyword evidence="3" id="KW-1185">Reference proteome</keyword>
<organism evidence="2 3">
    <name type="scientific">Paenibacillus pini JCM 16418</name>
    <dbReference type="NCBI Taxonomy" id="1236976"/>
    <lineage>
        <taxon>Bacteria</taxon>
        <taxon>Bacillati</taxon>
        <taxon>Bacillota</taxon>
        <taxon>Bacilli</taxon>
        <taxon>Bacillales</taxon>
        <taxon>Paenibacillaceae</taxon>
        <taxon>Paenibacillus</taxon>
    </lineage>
</organism>
<gene>
    <name evidence="2" type="ORF">JCM16418_2567</name>
</gene>